<proteinExistence type="inferred from homology"/>
<accession>A0A0V0Y2M3</accession>
<dbReference type="SMART" id="SM00739">
    <property type="entry name" value="KOW"/>
    <property type="match status" value="1"/>
</dbReference>
<evidence type="ECO:0000256" key="2">
    <source>
        <dbReference type="ARBA" id="ARBA00022980"/>
    </source>
</evidence>
<dbReference type="EMBL" id="JYDU01000073">
    <property type="protein sequence ID" value="KRX94357.1"/>
    <property type="molecule type" value="Genomic_DNA"/>
</dbReference>
<gene>
    <name evidence="5" type="primary">rpl-26</name>
    <name evidence="5" type="ORF">T4E_7818</name>
</gene>
<dbReference type="PANTHER" id="PTHR11143">
    <property type="entry name" value="60S RIBOSOMAL PROTEIN L26 FAMILY MEMBER"/>
    <property type="match status" value="1"/>
</dbReference>
<dbReference type="InterPro" id="IPR005756">
    <property type="entry name" value="Ribosomal_uL24_euk/arc"/>
</dbReference>
<dbReference type="SUPFAM" id="SSF50104">
    <property type="entry name" value="Translation proteins SH3-like domain"/>
    <property type="match status" value="1"/>
</dbReference>
<evidence type="ECO:0000313" key="5">
    <source>
        <dbReference type="EMBL" id="KRX94357.1"/>
    </source>
</evidence>
<organism evidence="5 6">
    <name type="scientific">Trichinella pseudospiralis</name>
    <name type="common">Parasitic roundworm</name>
    <dbReference type="NCBI Taxonomy" id="6337"/>
    <lineage>
        <taxon>Eukaryota</taxon>
        <taxon>Metazoa</taxon>
        <taxon>Ecdysozoa</taxon>
        <taxon>Nematoda</taxon>
        <taxon>Enoplea</taxon>
        <taxon>Dorylaimia</taxon>
        <taxon>Trichinellida</taxon>
        <taxon>Trichinellidae</taxon>
        <taxon>Trichinella</taxon>
    </lineage>
</organism>
<dbReference type="GO" id="GO:0015934">
    <property type="term" value="C:large ribosomal subunit"/>
    <property type="evidence" value="ECO:0007669"/>
    <property type="project" value="InterPro"/>
</dbReference>
<sequence>LNLTLLLDIMKFNKFVSSSRRKNRKAHFTAPSHIRRKIMSCALSRELRQKYNVRTLPVRRDDEVLVCSGHNKGNVGKVLRVYRKKYVLHIDKMTREKTNGATVYIGVHPSNLIESLFTDQVTITKLKLDKDRRKIVERKSGGRSSVMEKLKGKHSEGTVLMDTF</sequence>
<name>A0A0V0Y2M3_TRIPS</name>
<dbReference type="GO" id="GO:0003723">
    <property type="term" value="F:RNA binding"/>
    <property type="evidence" value="ECO:0007669"/>
    <property type="project" value="InterPro"/>
</dbReference>
<dbReference type="Pfam" id="PF00467">
    <property type="entry name" value="KOW"/>
    <property type="match status" value="1"/>
</dbReference>
<dbReference type="GO" id="GO:0006412">
    <property type="term" value="P:translation"/>
    <property type="evidence" value="ECO:0007669"/>
    <property type="project" value="InterPro"/>
</dbReference>
<dbReference type="InterPro" id="IPR008991">
    <property type="entry name" value="Translation_prot_SH3-like_sf"/>
</dbReference>
<dbReference type="InterPro" id="IPR041988">
    <property type="entry name" value="Ribosomal_uL24_KOW"/>
</dbReference>
<comment type="similarity">
    <text evidence="1">Belongs to the universal ribosomal protein uL24 family.</text>
</comment>
<dbReference type="Pfam" id="PF16906">
    <property type="entry name" value="Ribosomal_L26"/>
    <property type="match status" value="1"/>
</dbReference>
<comment type="caution">
    <text evidence="5">The sequence shown here is derived from an EMBL/GenBank/DDBJ whole genome shotgun (WGS) entry which is preliminary data.</text>
</comment>
<dbReference type="AlphaFoldDB" id="A0A0V0Y2M3"/>
<evidence type="ECO:0000313" key="6">
    <source>
        <dbReference type="Proteomes" id="UP000054815"/>
    </source>
</evidence>
<dbReference type="Proteomes" id="UP000054815">
    <property type="component" value="Unassembled WGS sequence"/>
</dbReference>
<evidence type="ECO:0000256" key="1">
    <source>
        <dbReference type="ARBA" id="ARBA00010618"/>
    </source>
</evidence>
<dbReference type="STRING" id="6337.A0A0V0Y2M3"/>
<keyword evidence="2 5" id="KW-0689">Ribosomal protein</keyword>
<feature type="non-terminal residue" evidence="5">
    <location>
        <position position="1"/>
    </location>
</feature>
<evidence type="ECO:0000256" key="3">
    <source>
        <dbReference type="ARBA" id="ARBA00023274"/>
    </source>
</evidence>
<dbReference type="FunFam" id="2.30.30.30:FF:000009">
    <property type="entry name" value="60S ribosomal protein L26"/>
    <property type="match status" value="1"/>
</dbReference>
<evidence type="ECO:0000259" key="4">
    <source>
        <dbReference type="SMART" id="SM00739"/>
    </source>
</evidence>
<keyword evidence="3" id="KW-0687">Ribonucleoprotein</keyword>
<feature type="domain" description="KOW" evidence="4">
    <location>
        <begin position="57"/>
        <end position="84"/>
    </location>
</feature>
<dbReference type="GO" id="GO:0003735">
    <property type="term" value="F:structural constituent of ribosome"/>
    <property type="evidence" value="ECO:0007669"/>
    <property type="project" value="InterPro"/>
</dbReference>
<protein>
    <submittedName>
        <fullName evidence="5">60S ribosomal protein L26</fullName>
    </submittedName>
</protein>
<dbReference type="InterPro" id="IPR005824">
    <property type="entry name" value="KOW"/>
</dbReference>
<dbReference type="NCBIfam" id="TIGR01080">
    <property type="entry name" value="rplX_A_E"/>
    <property type="match status" value="1"/>
</dbReference>
<dbReference type="CDD" id="cd06089">
    <property type="entry name" value="KOW_RPL26"/>
    <property type="match status" value="1"/>
</dbReference>
<dbReference type="Gene3D" id="2.30.30.30">
    <property type="match status" value="1"/>
</dbReference>
<reference evidence="5 6" key="1">
    <citation type="submission" date="2015-01" db="EMBL/GenBank/DDBJ databases">
        <title>Evolution of Trichinella species and genotypes.</title>
        <authorList>
            <person name="Korhonen P.K."/>
            <person name="Edoardo P."/>
            <person name="Giuseppe L.R."/>
            <person name="Gasser R.B."/>
        </authorList>
    </citation>
    <scope>NUCLEOTIDE SEQUENCE [LARGE SCALE GENOMIC DNA]</scope>
    <source>
        <strain evidence="5">ISS141</strain>
    </source>
</reference>
<dbReference type="InterPro" id="IPR014722">
    <property type="entry name" value="Rib_uL2_dom2"/>
</dbReference>